<gene>
    <name evidence="1" type="ORF">METZ01_LOCUS131804</name>
</gene>
<dbReference type="AlphaFoldDB" id="A0A381YPN6"/>
<organism evidence="1">
    <name type="scientific">marine metagenome</name>
    <dbReference type="NCBI Taxonomy" id="408172"/>
    <lineage>
        <taxon>unclassified sequences</taxon>
        <taxon>metagenomes</taxon>
        <taxon>ecological metagenomes</taxon>
    </lineage>
</organism>
<sequence>MNIIEVSLKNIYGKVVCKSNSIDKKFG</sequence>
<accession>A0A381YPN6</accession>
<name>A0A381YPN6_9ZZZZ</name>
<reference evidence="1" key="1">
    <citation type="submission" date="2018-05" db="EMBL/GenBank/DDBJ databases">
        <authorList>
            <person name="Lanie J.A."/>
            <person name="Ng W.-L."/>
            <person name="Kazmierczak K.M."/>
            <person name="Andrzejewski T.M."/>
            <person name="Davidsen T.M."/>
            <person name="Wayne K.J."/>
            <person name="Tettelin H."/>
            <person name="Glass J.I."/>
            <person name="Rusch D."/>
            <person name="Podicherti R."/>
            <person name="Tsui H.-C.T."/>
            <person name="Winkler M.E."/>
        </authorList>
    </citation>
    <scope>NUCLEOTIDE SEQUENCE</scope>
</reference>
<proteinExistence type="predicted"/>
<dbReference type="EMBL" id="UINC01018733">
    <property type="protein sequence ID" value="SVA78950.1"/>
    <property type="molecule type" value="Genomic_DNA"/>
</dbReference>
<evidence type="ECO:0000313" key="1">
    <source>
        <dbReference type="EMBL" id="SVA78950.1"/>
    </source>
</evidence>
<protein>
    <submittedName>
        <fullName evidence="1">Uncharacterized protein</fullName>
    </submittedName>
</protein>